<evidence type="ECO:0008006" key="9">
    <source>
        <dbReference type="Google" id="ProtNLM"/>
    </source>
</evidence>
<evidence type="ECO:0000256" key="3">
    <source>
        <dbReference type="ARBA" id="ARBA00022989"/>
    </source>
</evidence>
<evidence type="ECO:0000256" key="6">
    <source>
        <dbReference type="SAM" id="Phobius"/>
    </source>
</evidence>
<feature type="compositionally biased region" description="Low complexity" evidence="5">
    <location>
        <begin position="219"/>
        <end position="229"/>
    </location>
</feature>
<feature type="region of interest" description="Disordered" evidence="5">
    <location>
        <begin position="219"/>
        <end position="241"/>
    </location>
</feature>
<feature type="transmembrane region" description="Helical" evidence="6">
    <location>
        <begin position="112"/>
        <end position="134"/>
    </location>
</feature>
<reference evidence="7" key="1">
    <citation type="submission" date="2023-10" db="EMBL/GenBank/DDBJ databases">
        <title>Genome assembly of Pristionchus species.</title>
        <authorList>
            <person name="Yoshida K."/>
            <person name="Sommer R.J."/>
        </authorList>
    </citation>
    <scope>NUCLEOTIDE SEQUENCE</scope>
    <source>
        <strain evidence="7">RS5133</strain>
    </source>
</reference>
<keyword evidence="2 6" id="KW-0812">Transmembrane</keyword>
<dbReference type="GO" id="GO:0012505">
    <property type="term" value="C:endomembrane system"/>
    <property type="evidence" value="ECO:0007669"/>
    <property type="project" value="UniProtKB-SubCell"/>
</dbReference>
<comment type="subcellular location">
    <subcellularLocation>
        <location evidence="1">Endomembrane system</location>
        <topology evidence="1">Multi-pass membrane protein</topology>
    </subcellularLocation>
</comment>
<dbReference type="InterPro" id="IPR051115">
    <property type="entry name" value="LAPTM_transporter"/>
</dbReference>
<accession>A0AAV5WBJ3</accession>
<proteinExistence type="predicted"/>
<dbReference type="PANTHER" id="PTHR12479:SF10">
    <property type="entry name" value="LYSOSOMAL-ASSOCIATED TRANSMEMBRANE PROTEIN"/>
    <property type="match status" value="1"/>
</dbReference>
<evidence type="ECO:0000256" key="2">
    <source>
        <dbReference type="ARBA" id="ARBA00022692"/>
    </source>
</evidence>
<sequence>MKSCKTRAKLRFLACSLAGNVCMSVEPQRTKEQRCFRLFHVKTIAIAIAVVEIVIILWQALVSLSILSSSSSTQSLLSSIIQIVVLLLSLTAITLLLSGILCQMPTLLIPHLLMQVFIIVTLFGLALFSLYTLFCGTSVSLRVIVQSIDTPAVVWREGVRSTVAAEALSKGLIGLLVIVALCYILLGMINIWTFHVVLDCYRWLSSQLEEKQAALSSCLSSSPSSSLQPPLKPSPDEGTDL</sequence>
<keyword evidence="4 6" id="KW-0472">Membrane</keyword>
<feature type="transmembrane region" description="Helical" evidence="6">
    <location>
        <begin position="39"/>
        <end position="60"/>
    </location>
</feature>
<keyword evidence="8" id="KW-1185">Reference proteome</keyword>
<dbReference type="PANTHER" id="PTHR12479">
    <property type="entry name" value="LYSOSOMAL-ASSOCIATED TRANSMEMBRANE PROTEIN"/>
    <property type="match status" value="1"/>
</dbReference>
<evidence type="ECO:0000256" key="5">
    <source>
        <dbReference type="SAM" id="MobiDB-lite"/>
    </source>
</evidence>
<gene>
    <name evidence="7" type="ORF">PFISCL1PPCAC_20573</name>
</gene>
<dbReference type="Proteomes" id="UP001432322">
    <property type="component" value="Unassembled WGS sequence"/>
</dbReference>
<evidence type="ECO:0000256" key="1">
    <source>
        <dbReference type="ARBA" id="ARBA00004127"/>
    </source>
</evidence>
<organism evidence="7 8">
    <name type="scientific">Pristionchus fissidentatus</name>
    <dbReference type="NCBI Taxonomy" id="1538716"/>
    <lineage>
        <taxon>Eukaryota</taxon>
        <taxon>Metazoa</taxon>
        <taxon>Ecdysozoa</taxon>
        <taxon>Nematoda</taxon>
        <taxon>Chromadorea</taxon>
        <taxon>Rhabditida</taxon>
        <taxon>Rhabditina</taxon>
        <taxon>Diplogasteromorpha</taxon>
        <taxon>Diplogasteroidea</taxon>
        <taxon>Neodiplogasteridae</taxon>
        <taxon>Pristionchus</taxon>
    </lineage>
</organism>
<dbReference type="EMBL" id="BTSY01000005">
    <property type="protein sequence ID" value="GMT29276.1"/>
    <property type="molecule type" value="Genomic_DNA"/>
</dbReference>
<evidence type="ECO:0000256" key="4">
    <source>
        <dbReference type="ARBA" id="ARBA00023136"/>
    </source>
</evidence>
<dbReference type="GO" id="GO:0005765">
    <property type="term" value="C:lysosomal membrane"/>
    <property type="evidence" value="ECO:0007669"/>
    <property type="project" value="TreeGrafter"/>
</dbReference>
<name>A0AAV5WBJ3_9BILA</name>
<keyword evidence="3 6" id="KW-1133">Transmembrane helix</keyword>
<comment type="caution">
    <text evidence="7">The sequence shown here is derived from an EMBL/GenBank/DDBJ whole genome shotgun (WGS) entry which is preliminary data.</text>
</comment>
<feature type="transmembrane region" description="Helical" evidence="6">
    <location>
        <begin position="80"/>
        <end position="100"/>
    </location>
</feature>
<protein>
    <recommendedName>
        <fullName evidence="9">G protein-coupled receptor</fullName>
    </recommendedName>
</protein>
<dbReference type="AlphaFoldDB" id="A0AAV5WBJ3"/>
<evidence type="ECO:0000313" key="8">
    <source>
        <dbReference type="Proteomes" id="UP001432322"/>
    </source>
</evidence>
<feature type="transmembrane region" description="Helical" evidence="6">
    <location>
        <begin position="172"/>
        <end position="198"/>
    </location>
</feature>
<evidence type="ECO:0000313" key="7">
    <source>
        <dbReference type="EMBL" id="GMT29276.1"/>
    </source>
</evidence>